<name>A0A2N5SCR3_9BASI</name>
<dbReference type="EMBL" id="PGCJ01000304">
    <property type="protein sequence ID" value="PLW33251.1"/>
    <property type="molecule type" value="Genomic_DNA"/>
</dbReference>
<dbReference type="InterPro" id="IPR027267">
    <property type="entry name" value="AH/BAR_dom_sf"/>
</dbReference>
<dbReference type="EMBL" id="PGCJ01001034">
    <property type="protein sequence ID" value="PLW11073.1"/>
    <property type="molecule type" value="Genomic_DNA"/>
</dbReference>
<dbReference type="SUPFAM" id="SSF50729">
    <property type="entry name" value="PH domain-like"/>
    <property type="match status" value="1"/>
</dbReference>
<dbReference type="Gene3D" id="1.20.1270.60">
    <property type="entry name" value="Arfaptin homology (AH) domain/BAR domain"/>
    <property type="match status" value="1"/>
</dbReference>
<gene>
    <name evidence="5" type="ORF">PCANC_21004</name>
    <name evidence="4" type="ORF">PCANC_22969</name>
</gene>
<dbReference type="Gene3D" id="2.30.29.30">
    <property type="entry name" value="Pleckstrin-homology domain (PH domain)/Phosphotyrosine-binding domain (PTB)"/>
    <property type="match status" value="1"/>
</dbReference>
<dbReference type="InterPro" id="IPR043453">
    <property type="entry name" value="Slm1_PH"/>
</dbReference>
<dbReference type="SMART" id="SM00233">
    <property type="entry name" value="PH"/>
    <property type="match status" value="1"/>
</dbReference>
<dbReference type="AlphaFoldDB" id="A0A2N5SCR3"/>
<feature type="region of interest" description="Disordered" evidence="2">
    <location>
        <begin position="1"/>
        <end position="24"/>
    </location>
</feature>
<dbReference type="Pfam" id="PF20399">
    <property type="entry name" value="PH_20"/>
    <property type="match status" value="1"/>
</dbReference>
<dbReference type="SUPFAM" id="SSF103657">
    <property type="entry name" value="BAR/IMD domain-like"/>
    <property type="match status" value="1"/>
</dbReference>
<evidence type="ECO:0000256" key="1">
    <source>
        <dbReference type="ARBA" id="ARBA00022553"/>
    </source>
</evidence>
<dbReference type="InterPro" id="IPR011993">
    <property type="entry name" value="PH-like_dom_sf"/>
</dbReference>
<dbReference type="STRING" id="200324.A0A2N5SCR3"/>
<feature type="compositionally biased region" description="Basic and acidic residues" evidence="2">
    <location>
        <begin position="516"/>
        <end position="535"/>
    </location>
</feature>
<proteinExistence type="predicted"/>
<evidence type="ECO:0000313" key="4">
    <source>
        <dbReference type="EMBL" id="PLW11073.1"/>
    </source>
</evidence>
<dbReference type="PANTHER" id="PTHR31941:SF1">
    <property type="entry name" value="CYTOSKELETAL SIGNALING PROTEIN SLM1"/>
    <property type="match status" value="1"/>
</dbReference>
<evidence type="ECO:0000259" key="3">
    <source>
        <dbReference type="PROSITE" id="PS50003"/>
    </source>
</evidence>
<comment type="caution">
    <text evidence="4">The sequence shown here is derived from an EMBL/GenBank/DDBJ whole genome shotgun (WGS) entry which is preliminary data.</text>
</comment>
<evidence type="ECO:0000313" key="5">
    <source>
        <dbReference type="EMBL" id="PLW33251.1"/>
    </source>
</evidence>
<dbReference type="Pfam" id="PF20400">
    <property type="entry name" value="BAR_4"/>
    <property type="match status" value="1"/>
</dbReference>
<dbReference type="OrthoDB" id="5598057at2759"/>
<evidence type="ECO:0000313" key="6">
    <source>
        <dbReference type="Proteomes" id="UP000235388"/>
    </source>
</evidence>
<accession>A0A2N5SCR3</accession>
<dbReference type="InterPro" id="IPR046869">
    <property type="entry name" value="SLM1/RGC1-like_PH"/>
</dbReference>
<keyword evidence="6" id="KW-1185">Reference proteome</keyword>
<dbReference type="InterPro" id="IPR046868">
    <property type="entry name" value="BAR_4"/>
</dbReference>
<sequence>MSAILHKTAPTIKKGSGSAEHADQAEHKEVDILLDRFLEYKSITKGLISYYEDLARLETHTANELVNIGGHMPVPLREGDQFLPEGGWQSILYNTREQTRAMADLHTTFAHSITHSVLHTLNHVKNDIKIFITDLENEPRRLASEVGMHRGESTRLLSQLAQGIAHSKSNPHALAAKDDPVLIHRQVEAQLKDQINFENSLTRMIIEYQKKAFEIEKRVNVDIQTAVKKFEAARIEAQVSTSKHWETIHAAITQLEPELEWNEYAKRSGHLIPESVTMRDAAKITFPGQHDETTKPIKAGYLERKKRYTKNYREGYYVLSPSGYLHEHKSSDPAKHGEPEMSIFLPNCSIGAPAPEGSKTFKWHIEGNTSSSGGNHISTLKKMKKTLHIGRKDIAFSFKARTYAEMTQWWELLQHPAKSSYTRATVRSSLPPGEAVSAVSELGYDKASHQPEMRPTVTRHAAASSDGESGGSSDEEETAHSHGELSTAPTTPSGLHHDHPLMSPNPPSEGLPVYKGGDHPEAAIANLKEKPEIHPVQDVPQLAVSTS</sequence>
<dbReference type="PROSITE" id="PS50003">
    <property type="entry name" value="PH_DOMAIN"/>
    <property type="match status" value="1"/>
</dbReference>
<feature type="domain" description="PH" evidence="3">
    <location>
        <begin position="295"/>
        <end position="418"/>
    </location>
</feature>
<reference evidence="4 6" key="1">
    <citation type="submission" date="2017-11" db="EMBL/GenBank/DDBJ databases">
        <title>De novo assembly and phasing of dikaryotic genomes from two isolates of Puccinia coronata f. sp. avenae, the causal agent of oat crown rust.</title>
        <authorList>
            <person name="Miller M.E."/>
            <person name="Zhang Y."/>
            <person name="Omidvar V."/>
            <person name="Sperschneider J."/>
            <person name="Schwessinger B."/>
            <person name="Raley C."/>
            <person name="Palmer J.M."/>
            <person name="Garnica D."/>
            <person name="Upadhyaya N."/>
            <person name="Rathjen J."/>
            <person name="Taylor J.M."/>
            <person name="Park R.F."/>
            <person name="Dodds P.N."/>
            <person name="Hirsch C.D."/>
            <person name="Kianian S.F."/>
            <person name="Figueroa M."/>
        </authorList>
    </citation>
    <scope>NUCLEOTIDE SEQUENCE [LARGE SCALE GENOMIC DNA]</scope>
    <source>
        <strain evidence="4">12NC29</strain>
    </source>
</reference>
<organism evidence="4 6">
    <name type="scientific">Puccinia coronata f. sp. avenae</name>
    <dbReference type="NCBI Taxonomy" id="200324"/>
    <lineage>
        <taxon>Eukaryota</taxon>
        <taxon>Fungi</taxon>
        <taxon>Dikarya</taxon>
        <taxon>Basidiomycota</taxon>
        <taxon>Pucciniomycotina</taxon>
        <taxon>Pucciniomycetes</taxon>
        <taxon>Pucciniales</taxon>
        <taxon>Pucciniaceae</taxon>
        <taxon>Puccinia</taxon>
    </lineage>
</organism>
<dbReference type="InterPro" id="IPR001849">
    <property type="entry name" value="PH_domain"/>
</dbReference>
<dbReference type="PANTHER" id="PTHR31941">
    <property type="entry name" value="CYTOSKELETAL SIGNALING PROTEIN SLM1"/>
    <property type="match status" value="1"/>
</dbReference>
<dbReference type="Proteomes" id="UP000235388">
    <property type="component" value="Unassembled WGS sequence"/>
</dbReference>
<dbReference type="CDD" id="cd13311">
    <property type="entry name" value="PH_Slm1"/>
    <property type="match status" value="1"/>
</dbReference>
<protein>
    <recommendedName>
        <fullName evidence="3">PH domain-containing protein</fullName>
    </recommendedName>
</protein>
<feature type="region of interest" description="Disordered" evidence="2">
    <location>
        <begin position="447"/>
        <end position="547"/>
    </location>
</feature>
<evidence type="ECO:0000256" key="2">
    <source>
        <dbReference type="SAM" id="MobiDB-lite"/>
    </source>
</evidence>
<keyword evidence="1" id="KW-0597">Phosphoprotein</keyword>